<evidence type="ECO:0000313" key="2">
    <source>
        <dbReference type="EMBL" id="MCZ0730112.1"/>
    </source>
</evidence>
<sequence length="89" mass="9876">MMFSQDTLDRVIVVVAKTLGIQDRAHTLEATTELFGSLPELDSMSVVALSVNLEREFDFEIDDEDFTGEVFDSVGTLAAYVEQNKQTQG</sequence>
<keyword evidence="5" id="KW-1185">Reference proteome</keyword>
<dbReference type="AlphaFoldDB" id="A0A1X1WVK1"/>
<comment type="caution">
    <text evidence="3">The sequence shown here is derived from an EMBL/GenBank/DDBJ whole genome shotgun (WGS) entry which is preliminary data.</text>
</comment>
<accession>A0A1X1WVK1</accession>
<dbReference type="Gene3D" id="1.10.1200.10">
    <property type="entry name" value="ACP-like"/>
    <property type="match status" value="1"/>
</dbReference>
<proteinExistence type="predicted"/>
<dbReference type="EMBL" id="LQPC01000020">
    <property type="protein sequence ID" value="ORV90621.1"/>
    <property type="molecule type" value="Genomic_DNA"/>
</dbReference>
<evidence type="ECO:0000313" key="3">
    <source>
        <dbReference type="EMBL" id="ORV90621.1"/>
    </source>
</evidence>
<organism evidence="3 4">
    <name type="scientific">Mycolicibacterium iranicum</name>
    <name type="common">Mycobacterium iranicum</name>
    <dbReference type="NCBI Taxonomy" id="912594"/>
    <lineage>
        <taxon>Bacteria</taxon>
        <taxon>Bacillati</taxon>
        <taxon>Actinomycetota</taxon>
        <taxon>Actinomycetes</taxon>
        <taxon>Mycobacteriales</taxon>
        <taxon>Mycobacteriaceae</taxon>
        <taxon>Mycolicibacterium</taxon>
    </lineage>
</organism>
<reference evidence="2" key="2">
    <citation type="submission" date="2022-12" db="EMBL/GenBank/DDBJ databases">
        <title>Whole genome sequence of Mycolicibacterium iranicum strain SBH312.</title>
        <authorList>
            <person name="Jani J."/>
            <person name="Arifin Mustapha Z."/>
            <person name="Ahmed K."/>
            <person name="Kai Ling C."/>
        </authorList>
    </citation>
    <scope>NUCLEOTIDE SEQUENCE</scope>
    <source>
        <strain evidence="2">SBH312</strain>
    </source>
</reference>
<reference evidence="3 4" key="1">
    <citation type="submission" date="2016-01" db="EMBL/GenBank/DDBJ databases">
        <title>The new phylogeny of the genus Mycobacterium.</title>
        <authorList>
            <person name="Tarcisio F."/>
            <person name="Conor M."/>
            <person name="Antonella G."/>
            <person name="Elisabetta G."/>
            <person name="Giulia F.S."/>
            <person name="Sara T."/>
            <person name="Anna F."/>
            <person name="Clotilde B."/>
            <person name="Roberto B."/>
            <person name="Veronica D.S."/>
            <person name="Fabio R."/>
            <person name="Monica P."/>
            <person name="Olivier J."/>
            <person name="Enrico T."/>
            <person name="Nicola S."/>
        </authorList>
    </citation>
    <scope>NUCLEOTIDE SEQUENCE [LARGE SCALE GENOMIC DNA]</scope>
    <source>
        <strain evidence="3 4">DSM 45541</strain>
    </source>
</reference>
<dbReference type="Pfam" id="PF00550">
    <property type="entry name" value="PP-binding"/>
    <property type="match status" value="1"/>
</dbReference>
<evidence type="ECO:0000313" key="4">
    <source>
        <dbReference type="Proteomes" id="UP000193622"/>
    </source>
</evidence>
<dbReference type="Proteomes" id="UP000193622">
    <property type="component" value="Unassembled WGS sequence"/>
</dbReference>
<gene>
    <name evidence="3" type="ORF">AWC12_07270</name>
    <name evidence="2" type="ORF">OY187_18865</name>
</gene>
<dbReference type="InterPro" id="IPR009081">
    <property type="entry name" value="PP-bd_ACP"/>
</dbReference>
<dbReference type="Proteomes" id="UP001084650">
    <property type="component" value="Unassembled WGS sequence"/>
</dbReference>
<dbReference type="SUPFAM" id="SSF47336">
    <property type="entry name" value="ACP-like"/>
    <property type="match status" value="1"/>
</dbReference>
<dbReference type="EMBL" id="JAPQYE010000008">
    <property type="protein sequence ID" value="MCZ0730112.1"/>
    <property type="molecule type" value="Genomic_DNA"/>
</dbReference>
<dbReference type="InterPro" id="IPR036736">
    <property type="entry name" value="ACP-like_sf"/>
</dbReference>
<evidence type="ECO:0000313" key="5">
    <source>
        <dbReference type="Proteomes" id="UP001084650"/>
    </source>
</evidence>
<name>A0A1X1WVK1_MYCIR</name>
<feature type="domain" description="Carrier" evidence="1">
    <location>
        <begin position="5"/>
        <end position="85"/>
    </location>
</feature>
<protein>
    <submittedName>
        <fullName evidence="3">Acyl carrier protein</fullName>
    </submittedName>
</protein>
<dbReference type="PROSITE" id="PS50075">
    <property type="entry name" value="CARRIER"/>
    <property type="match status" value="1"/>
</dbReference>
<dbReference type="RefSeq" id="WP_085173142.1">
    <property type="nucleotide sequence ID" value="NZ_JAPQYE010000008.1"/>
</dbReference>
<evidence type="ECO:0000259" key="1">
    <source>
        <dbReference type="PROSITE" id="PS50075"/>
    </source>
</evidence>